<accession>B0DX84</accession>
<dbReference type="Proteomes" id="UP000001194">
    <property type="component" value="Unassembled WGS sequence"/>
</dbReference>
<dbReference type="GeneID" id="6084199"/>
<dbReference type="AlphaFoldDB" id="B0DX84"/>
<dbReference type="HOGENOM" id="CLU_1428245_0_0_1"/>
<organism evidence="2">
    <name type="scientific">Laccaria bicolor (strain S238N-H82 / ATCC MYA-4686)</name>
    <name type="common">Bicoloured deceiver</name>
    <name type="synonym">Laccaria laccata var. bicolor</name>
    <dbReference type="NCBI Taxonomy" id="486041"/>
    <lineage>
        <taxon>Eukaryota</taxon>
        <taxon>Fungi</taxon>
        <taxon>Dikarya</taxon>
        <taxon>Basidiomycota</taxon>
        <taxon>Agaricomycotina</taxon>
        <taxon>Agaricomycetes</taxon>
        <taxon>Agaricomycetidae</taxon>
        <taxon>Agaricales</taxon>
        <taxon>Agaricineae</taxon>
        <taxon>Hydnangiaceae</taxon>
        <taxon>Laccaria</taxon>
    </lineage>
</organism>
<keyword evidence="2" id="KW-1185">Reference proteome</keyword>
<gene>
    <name evidence="1" type="ORF">LACBIDRAFT_333835</name>
</gene>
<dbReference type="InParanoid" id="B0DX84"/>
<sequence length="190" mass="21026">MGKLSCGEKDVVLSKDVVVESKAKWYGFVRSGKTAAKGMERTFDSFGISSLRNPLHVVFCLMGTCLQWDPQPNGRFELPSEHRLLLVEVVLVVIEPFHISTITAQVGWVMGSSLLGGFVKDGGGTEMQREPLACWYLPSQLMNNLNQVKYSSSICTKPKHSPKQSQDAITSPPSSLRVRECLAEFFWTGA</sequence>
<reference evidence="1 2" key="1">
    <citation type="journal article" date="2008" name="Nature">
        <title>The genome of Laccaria bicolor provides insights into mycorrhizal symbiosis.</title>
        <authorList>
            <person name="Martin F."/>
            <person name="Aerts A."/>
            <person name="Ahren D."/>
            <person name="Brun A."/>
            <person name="Danchin E.G.J."/>
            <person name="Duchaussoy F."/>
            <person name="Gibon J."/>
            <person name="Kohler A."/>
            <person name="Lindquist E."/>
            <person name="Pereda V."/>
            <person name="Salamov A."/>
            <person name="Shapiro H.J."/>
            <person name="Wuyts J."/>
            <person name="Blaudez D."/>
            <person name="Buee M."/>
            <person name="Brokstein P."/>
            <person name="Canbaeck B."/>
            <person name="Cohen D."/>
            <person name="Courty P.E."/>
            <person name="Coutinho P.M."/>
            <person name="Delaruelle C."/>
            <person name="Detter J.C."/>
            <person name="Deveau A."/>
            <person name="DiFazio S."/>
            <person name="Duplessis S."/>
            <person name="Fraissinet-Tachet L."/>
            <person name="Lucic E."/>
            <person name="Frey-Klett P."/>
            <person name="Fourrey C."/>
            <person name="Feussner I."/>
            <person name="Gay G."/>
            <person name="Grimwood J."/>
            <person name="Hoegger P.J."/>
            <person name="Jain P."/>
            <person name="Kilaru S."/>
            <person name="Labbe J."/>
            <person name="Lin Y.C."/>
            <person name="Legue V."/>
            <person name="Le Tacon F."/>
            <person name="Marmeisse R."/>
            <person name="Melayah D."/>
            <person name="Montanini B."/>
            <person name="Muratet M."/>
            <person name="Nehls U."/>
            <person name="Niculita-Hirzel H."/>
            <person name="Oudot-Le Secq M.P."/>
            <person name="Peter M."/>
            <person name="Quesneville H."/>
            <person name="Rajashekar B."/>
            <person name="Reich M."/>
            <person name="Rouhier N."/>
            <person name="Schmutz J."/>
            <person name="Yin T."/>
            <person name="Chalot M."/>
            <person name="Henrissat B."/>
            <person name="Kuees U."/>
            <person name="Lucas S."/>
            <person name="Van de Peer Y."/>
            <person name="Podila G.K."/>
            <person name="Polle A."/>
            <person name="Pukkila P.J."/>
            <person name="Richardson P.M."/>
            <person name="Rouze P."/>
            <person name="Sanders I.R."/>
            <person name="Stajich J.E."/>
            <person name="Tunlid A."/>
            <person name="Tuskan G."/>
            <person name="Grigoriev I.V."/>
        </authorList>
    </citation>
    <scope>NUCLEOTIDE SEQUENCE [LARGE SCALE GENOMIC DNA]</scope>
    <source>
        <strain evidence="2">S238N-H82 / ATCC MYA-4686</strain>
    </source>
</reference>
<name>B0DX84_LACBS</name>
<dbReference type="KEGG" id="lbc:LACBIDRAFT_333835"/>
<evidence type="ECO:0000313" key="2">
    <source>
        <dbReference type="Proteomes" id="UP000001194"/>
    </source>
</evidence>
<evidence type="ECO:0000313" key="1">
    <source>
        <dbReference type="EMBL" id="EDR00791.1"/>
    </source>
</evidence>
<proteinExistence type="predicted"/>
<protein>
    <submittedName>
        <fullName evidence="1">Predicted protein</fullName>
    </submittedName>
</protein>
<dbReference type="EMBL" id="DS547146">
    <property type="protein sequence ID" value="EDR00791.1"/>
    <property type="molecule type" value="Genomic_DNA"/>
</dbReference>
<dbReference type="RefSeq" id="XP_001888583.1">
    <property type="nucleotide sequence ID" value="XM_001888548.1"/>
</dbReference>